<accession>A0A3E2GT92</accession>
<comment type="caution">
    <text evidence="2">The sequence shown here is derived from an EMBL/GenBank/DDBJ whole genome shotgun (WGS) entry which is preliminary data.</text>
</comment>
<feature type="region of interest" description="Disordered" evidence="1">
    <location>
        <begin position="1"/>
        <end position="34"/>
    </location>
</feature>
<gene>
    <name evidence="2" type="ORF">B7463_g12080</name>
</gene>
<dbReference type="EMBL" id="NCSJ02000477">
    <property type="protein sequence ID" value="RFU24257.1"/>
    <property type="molecule type" value="Genomic_DNA"/>
</dbReference>
<evidence type="ECO:0000256" key="1">
    <source>
        <dbReference type="SAM" id="MobiDB-lite"/>
    </source>
</evidence>
<feature type="non-terminal residue" evidence="2">
    <location>
        <position position="67"/>
    </location>
</feature>
<reference evidence="2 3" key="1">
    <citation type="submission" date="2018-05" db="EMBL/GenBank/DDBJ databases">
        <title>Draft genome sequence of Scytalidium lignicola DSM 105466, a ubiquitous saprotrophic fungus.</title>
        <authorList>
            <person name="Buettner E."/>
            <person name="Gebauer A.M."/>
            <person name="Hofrichter M."/>
            <person name="Liers C."/>
            <person name="Kellner H."/>
        </authorList>
    </citation>
    <scope>NUCLEOTIDE SEQUENCE [LARGE SCALE GENOMIC DNA]</scope>
    <source>
        <strain evidence="2 3">DSM 105466</strain>
    </source>
</reference>
<sequence>MNGPLVPKKKLDTRERRQMPGMPEMREMPDPKSCQADACKREVDAAAPAAAPTTPTPIVLLLLLQLQ</sequence>
<keyword evidence="3" id="KW-1185">Reference proteome</keyword>
<feature type="non-terminal residue" evidence="2">
    <location>
        <position position="1"/>
    </location>
</feature>
<protein>
    <submittedName>
        <fullName evidence="2">Uncharacterized protein</fullName>
    </submittedName>
</protein>
<evidence type="ECO:0000313" key="3">
    <source>
        <dbReference type="Proteomes" id="UP000258309"/>
    </source>
</evidence>
<dbReference type="AlphaFoldDB" id="A0A3E2GT92"/>
<feature type="compositionally biased region" description="Basic and acidic residues" evidence="1">
    <location>
        <begin position="9"/>
        <end position="30"/>
    </location>
</feature>
<dbReference type="Proteomes" id="UP000258309">
    <property type="component" value="Unassembled WGS sequence"/>
</dbReference>
<name>A0A3E2GT92_SCYLI</name>
<proteinExistence type="predicted"/>
<organism evidence="2 3">
    <name type="scientific">Scytalidium lignicola</name>
    <name type="common">Hyphomycete</name>
    <dbReference type="NCBI Taxonomy" id="5539"/>
    <lineage>
        <taxon>Eukaryota</taxon>
        <taxon>Fungi</taxon>
        <taxon>Dikarya</taxon>
        <taxon>Ascomycota</taxon>
        <taxon>Pezizomycotina</taxon>
        <taxon>Leotiomycetes</taxon>
        <taxon>Leotiomycetes incertae sedis</taxon>
        <taxon>Scytalidium</taxon>
    </lineage>
</organism>
<evidence type="ECO:0000313" key="2">
    <source>
        <dbReference type="EMBL" id="RFU24257.1"/>
    </source>
</evidence>